<protein>
    <submittedName>
        <fullName evidence="3">DUF559 domain-containing protein</fullName>
    </submittedName>
</protein>
<evidence type="ECO:0000259" key="1">
    <source>
        <dbReference type="Pfam" id="PF04480"/>
    </source>
</evidence>
<reference evidence="3 4" key="1">
    <citation type="submission" date="2020-04" db="EMBL/GenBank/DDBJ databases">
        <title>MicrobeNet Type strains.</title>
        <authorList>
            <person name="Nicholson A.C."/>
        </authorList>
    </citation>
    <scope>NUCLEOTIDE SEQUENCE [LARGE SCALE GENOMIC DNA]</scope>
    <source>
        <strain evidence="3 4">ATCC BAA-14</strain>
    </source>
</reference>
<accession>A0A846WLA0</accession>
<dbReference type="InterPro" id="IPR025159">
    <property type="entry name" value="AbiEi_N"/>
</dbReference>
<proteinExistence type="predicted"/>
<evidence type="ECO:0000259" key="2">
    <source>
        <dbReference type="Pfam" id="PF13338"/>
    </source>
</evidence>
<evidence type="ECO:0000313" key="4">
    <source>
        <dbReference type="Proteomes" id="UP000563898"/>
    </source>
</evidence>
<dbReference type="RefSeq" id="WP_035727466.1">
    <property type="nucleotide sequence ID" value="NZ_JAAXPC010000002.1"/>
</dbReference>
<organism evidence="3 4">
    <name type="scientific">Gordonia polyisoprenivorans</name>
    <dbReference type="NCBI Taxonomy" id="84595"/>
    <lineage>
        <taxon>Bacteria</taxon>
        <taxon>Bacillati</taxon>
        <taxon>Actinomycetota</taxon>
        <taxon>Actinomycetes</taxon>
        <taxon>Mycobacteriales</taxon>
        <taxon>Gordoniaceae</taxon>
        <taxon>Gordonia</taxon>
    </lineage>
</organism>
<dbReference type="Gene3D" id="3.40.960.10">
    <property type="entry name" value="VSR Endonuclease"/>
    <property type="match status" value="1"/>
</dbReference>
<comment type="caution">
    <text evidence="3">The sequence shown here is derived from an EMBL/GenBank/DDBJ whole genome shotgun (WGS) entry which is preliminary data.</text>
</comment>
<dbReference type="Pfam" id="PF04480">
    <property type="entry name" value="DUF559"/>
    <property type="match status" value="1"/>
</dbReference>
<feature type="domain" description="DUF559" evidence="1">
    <location>
        <begin position="214"/>
        <end position="274"/>
    </location>
</feature>
<dbReference type="InterPro" id="IPR007569">
    <property type="entry name" value="DUF559"/>
</dbReference>
<dbReference type="Proteomes" id="UP000563898">
    <property type="component" value="Unassembled WGS sequence"/>
</dbReference>
<dbReference type="AlphaFoldDB" id="A0A846WLA0"/>
<evidence type="ECO:0000313" key="3">
    <source>
        <dbReference type="EMBL" id="NKY01091.1"/>
    </source>
</evidence>
<dbReference type="EMBL" id="JAAXPC010000002">
    <property type="protein sequence ID" value="NKY01091.1"/>
    <property type="molecule type" value="Genomic_DNA"/>
</dbReference>
<dbReference type="Pfam" id="PF13338">
    <property type="entry name" value="AbiEi_4"/>
    <property type="match status" value="1"/>
</dbReference>
<gene>
    <name evidence="3" type="ORF">HGA05_05845</name>
</gene>
<name>A0A846WLA0_9ACTN</name>
<sequence length="300" mass="33680">MSPADLTSAADDRWFGVFSFAELTRRGMGQSQVTRMAKSGDLRPLRRGWYATPYADSRVVEAVAANGVCSCVTALDLHDVWVPPHGKRVHVRSRESGHRNGRAARFCRRYGRPLPEIYPVDDVLTALAHAIKCLDAEGIIAVCDSILHRGLAEMCDLREVFAAAPERVRKLLERCDDRAESGTESIMRLRLLAMGLSVAVQVTIQAIGRVDLVVGRRLIIELDSIEFHDLSPEQREADRIRDEMAHRLGYLPLRFSYKRVMFAWDEVAETLTAILRRGDHLRAPAAAADYDRSLVEDWSA</sequence>
<feature type="domain" description="AbiEi antitoxin N-terminal" evidence="2">
    <location>
        <begin position="10"/>
        <end position="52"/>
    </location>
</feature>